<organism evidence="2 3">
    <name type="scientific">Oceanirhabdus seepicola</name>
    <dbReference type="NCBI Taxonomy" id="2828781"/>
    <lineage>
        <taxon>Bacteria</taxon>
        <taxon>Bacillati</taxon>
        <taxon>Bacillota</taxon>
        <taxon>Clostridia</taxon>
        <taxon>Eubacteriales</taxon>
        <taxon>Clostridiaceae</taxon>
        <taxon>Oceanirhabdus</taxon>
    </lineage>
</organism>
<reference evidence="2" key="1">
    <citation type="journal article" date="2021" name="mSystems">
        <title>Bacteria and Archaea Synergistically Convert Glycine Betaine to Biogenic Methane in the Formosa Cold Seep of the South China Sea.</title>
        <authorList>
            <person name="Li L."/>
            <person name="Zhang W."/>
            <person name="Zhang S."/>
            <person name="Song L."/>
            <person name="Sun Q."/>
            <person name="Zhang H."/>
            <person name="Xiang H."/>
            <person name="Dong X."/>
        </authorList>
    </citation>
    <scope>NUCLEOTIDE SEQUENCE</scope>
    <source>
        <strain evidence="2">ZWT</strain>
    </source>
</reference>
<dbReference type="RefSeq" id="WP_250860084.1">
    <property type="nucleotide sequence ID" value="NZ_JAGSOJ010000003.1"/>
</dbReference>
<evidence type="ECO:0000313" key="3">
    <source>
        <dbReference type="Proteomes" id="UP001056429"/>
    </source>
</evidence>
<dbReference type="PROSITE" id="PS51186">
    <property type="entry name" value="GNAT"/>
    <property type="match status" value="1"/>
</dbReference>
<dbReference type="GO" id="GO:0016747">
    <property type="term" value="F:acyltransferase activity, transferring groups other than amino-acyl groups"/>
    <property type="evidence" value="ECO:0007669"/>
    <property type="project" value="InterPro"/>
</dbReference>
<dbReference type="Gene3D" id="3.40.630.30">
    <property type="match status" value="1"/>
</dbReference>
<dbReference type="AlphaFoldDB" id="A0A9J6P4A2"/>
<reference evidence="2" key="2">
    <citation type="submission" date="2021-04" db="EMBL/GenBank/DDBJ databases">
        <authorList>
            <person name="Dong X."/>
        </authorList>
    </citation>
    <scope>NUCLEOTIDE SEQUENCE</scope>
    <source>
        <strain evidence="2">ZWT</strain>
    </source>
</reference>
<proteinExistence type="predicted"/>
<dbReference type="InterPro" id="IPR016181">
    <property type="entry name" value="Acyl_CoA_acyltransferase"/>
</dbReference>
<feature type="domain" description="N-acetyltransferase" evidence="1">
    <location>
        <begin position="3"/>
        <end position="142"/>
    </location>
</feature>
<sequence length="142" mass="16937">MNIRLEPINKHNYKNCISMGSSDYMASNIISIIEAYVFDDWYPCCIYFENTLVGFIMYVIDEEDRNLWMYRLFIDEEHQNKGYGTEAVKKLLTIVKEKYDCNEFYTSTSPENDRALHVYESIGFERTGKIKDKEVVLRYIYN</sequence>
<keyword evidence="3" id="KW-1185">Reference proteome</keyword>
<dbReference type="PANTHER" id="PTHR43415">
    <property type="entry name" value="SPERMIDINE N(1)-ACETYLTRANSFERASE"/>
    <property type="match status" value="1"/>
</dbReference>
<dbReference type="InterPro" id="IPR000182">
    <property type="entry name" value="GNAT_dom"/>
</dbReference>
<gene>
    <name evidence="2" type="ORF">KDK92_14680</name>
</gene>
<accession>A0A9J6P4A2</accession>
<dbReference type="SUPFAM" id="SSF55729">
    <property type="entry name" value="Acyl-CoA N-acyltransferases (Nat)"/>
    <property type="match status" value="1"/>
</dbReference>
<dbReference type="EMBL" id="JAGSOJ010000003">
    <property type="protein sequence ID" value="MCM1990974.1"/>
    <property type="molecule type" value="Genomic_DNA"/>
</dbReference>
<evidence type="ECO:0000259" key="1">
    <source>
        <dbReference type="PROSITE" id="PS51186"/>
    </source>
</evidence>
<dbReference type="Pfam" id="PF00583">
    <property type="entry name" value="Acetyltransf_1"/>
    <property type="match status" value="1"/>
</dbReference>
<dbReference type="CDD" id="cd04301">
    <property type="entry name" value="NAT_SF"/>
    <property type="match status" value="1"/>
</dbReference>
<dbReference type="PANTHER" id="PTHR43415:SF3">
    <property type="entry name" value="GNAT-FAMILY ACETYLTRANSFERASE"/>
    <property type="match status" value="1"/>
</dbReference>
<dbReference type="Proteomes" id="UP001056429">
    <property type="component" value="Unassembled WGS sequence"/>
</dbReference>
<comment type="caution">
    <text evidence="2">The sequence shown here is derived from an EMBL/GenBank/DDBJ whole genome shotgun (WGS) entry which is preliminary data.</text>
</comment>
<name>A0A9J6P4A2_9CLOT</name>
<evidence type="ECO:0000313" key="2">
    <source>
        <dbReference type="EMBL" id="MCM1990974.1"/>
    </source>
</evidence>
<protein>
    <submittedName>
        <fullName evidence="2">GNAT family N-acetyltransferase</fullName>
    </submittedName>
</protein>